<gene>
    <name evidence="2" type="ORF">PECUL_23A032595</name>
</gene>
<keyword evidence="3" id="KW-1185">Reference proteome</keyword>
<dbReference type="EMBL" id="OW240913">
    <property type="protein sequence ID" value="CAH2252515.1"/>
    <property type="molecule type" value="Genomic_DNA"/>
</dbReference>
<dbReference type="AlphaFoldDB" id="A0AAD1RFL1"/>
<feature type="compositionally biased region" description="Basic and acidic residues" evidence="1">
    <location>
        <begin position="144"/>
        <end position="161"/>
    </location>
</feature>
<sequence length="161" mass="17973">MAPTSPTGSDNPSLERIEDELQNLAASVVRKANMQTLTATIQDTLKAEMAGIRSEVAAQAGRIHTVEEATAALTTRLASADTAVARQVPNWFWGHRICHQDHREGLDTEKKDPHQFKLPDDAEIRPHQKNEYLHLPATSTNTLTDRELRPTLKAHRTEQSH</sequence>
<dbReference type="Proteomes" id="UP001295444">
    <property type="component" value="Chromosome 02"/>
</dbReference>
<proteinExistence type="predicted"/>
<evidence type="ECO:0000313" key="3">
    <source>
        <dbReference type="Proteomes" id="UP001295444"/>
    </source>
</evidence>
<reference evidence="2" key="1">
    <citation type="submission" date="2022-03" db="EMBL/GenBank/DDBJ databases">
        <authorList>
            <person name="Alioto T."/>
            <person name="Alioto T."/>
            <person name="Gomez Garrido J."/>
        </authorList>
    </citation>
    <scope>NUCLEOTIDE SEQUENCE</scope>
</reference>
<feature type="region of interest" description="Disordered" evidence="1">
    <location>
        <begin position="124"/>
        <end position="161"/>
    </location>
</feature>
<evidence type="ECO:0000256" key="1">
    <source>
        <dbReference type="SAM" id="MobiDB-lite"/>
    </source>
</evidence>
<evidence type="ECO:0000313" key="2">
    <source>
        <dbReference type="EMBL" id="CAH2252515.1"/>
    </source>
</evidence>
<protein>
    <submittedName>
        <fullName evidence="2">Uncharacterized protein</fullName>
    </submittedName>
</protein>
<organism evidence="2 3">
    <name type="scientific">Pelobates cultripes</name>
    <name type="common">Western spadefoot toad</name>
    <dbReference type="NCBI Taxonomy" id="61616"/>
    <lineage>
        <taxon>Eukaryota</taxon>
        <taxon>Metazoa</taxon>
        <taxon>Chordata</taxon>
        <taxon>Craniata</taxon>
        <taxon>Vertebrata</taxon>
        <taxon>Euteleostomi</taxon>
        <taxon>Amphibia</taxon>
        <taxon>Batrachia</taxon>
        <taxon>Anura</taxon>
        <taxon>Pelobatoidea</taxon>
        <taxon>Pelobatidae</taxon>
        <taxon>Pelobates</taxon>
    </lineage>
</organism>
<accession>A0AAD1RFL1</accession>
<name>A0AAD1RFL1_PELCU</name>